<feature type="compositionally biased region" description="Polar residues" evidence="1">
    <location>
        <begin position="332"/>
        <end position="345"/>
    </location>
</feature>
<reference evidence="2" key="2">
    <citation type="journal article" date="2023" name="IMA Fungus">
        <title>Comparative genomic study of the Penicillium genus elucidates a diverse pangenome and 15 lateral gene transfer events.</title>
        <authorList>
            <person name="Petersen C."/>
            <person name="Sorensen T."/>
            <person name="Nielsen M.R."/>
            <person name="Sondergaard T.E."/>
            <person name="Sorensen J.L."/>
            <person name="Fitzpatrick D.A."/>
            <person name="Frisvad J.C."/>
            <person name="Nielsen K.L."/>
        </authorList>
    </citation>
    <scope>NUCLEOTIDE SEQUENCE</scope>
    <source>
        <strain evidence="2">IBT 15544</strain>
    </source>
</reference>
<dbReference type="InterPro" id="IPR022190">
    <property type="entry name" value="DUF3716"/>
</dbReference>
<feature type="compositionally biased region" description="Low complexity" evidence="1">
    <location>
        <begin position="240"/>
        <end position="252"/>
    </location>
</feature>
<reference evidence="2" key="1">
    <citation type="submission" date="2022-12" db="EMBL/GenBank/DDBJ databases">
        <authorList>
            <person name="Petersen C."/>
        </authorList>
    </citation>
    <scope>NUCLEOTIDE SEQUENCE</scope>
    <source>
        <strain evidence="2">IBT 15544</strain>
    </source>
</reference>
<dbReference type="AlphaFoldDB" id="A0A9W9M6E4"/>
<proteinExistence type="predicted"/>
<evidence type="ECO:0000256" key="1">
    <source>
        <dbReference type="SAM" id="MobiDB-lite"/>
    </source>
</evidence>
<dbReference type="EMBL" id="JAPQKR010000016">
    <property type="protein sequence ID" value="KAJ5191441.1"/>
    <property type="molecule type" value="Genomic_DNA"/>
</dbReference>
<protein>
    <submittedName>
        <fullName evidence="2">Uncharacterized protein</fullName>
    </submittedName>
</protein>
<feature type="region of interest" description="Disordered" evidence="1">
    <location>
        <begin position="313"/>
        <end position="345"/>
    </location>
</feature>
<sequence>MTGTTSSSLAPKPVGVDECGNPITVDFRTHFERRLLRAPILQDVDWRGGKIKNCREPIAKHAAVVQRTGMEAPAGQACKNCRGGCGPFASCRVLVIEGHVIFAGGCASCNYNSSGKKCSFRKAPQLANWILAPLRKQNPNHPLLRAIVPPSASSVSRVTTSPATHAVASPAARLAASSASGTAASLSGGATKSSVTPFLESLAGSTIPGSQVMTRAMGKRQAQAPLTDPRTLARKVQKQSTYSSKTSSTPSSARKGKSLGLAFPARWYTTPLLEKDFLQATNQNDFAAVRAVFRELPDVIHRVESDIKRIKHFLSKKGEMDTPEPKEESTQSEENPFAMSSSDEE</sequence>
<keyword evidence="3" id="KW-1185">Reference proteome</keyword>
<dbReference type="RefSeq" id="XP_058304381.1">
    <property type="nucleotide sequence ID" value="XM_058457482.1"/>
</dbReference>
<evidence type="ECO:0000313" key="2">
    <source>
        <dbReference type="EMBL" id="KAJ5191441.1"/>
    </source>
</evidence>
<organism evidence="2 3">
    <name type="scientific">Penicillium cinerascens</name>
    <dbReference type="NCBI Taxonomy" id="70096"/>
    <lineage>
        <taxon>Eukaryota</taxon>
        <taxon>Fungi</taxon>
        <taxon>Dikarya</taxon>
        <taxon>Ascomycota</taxon>
        <taxon>Pezizomycotina</taxon>
        <taxon>Eurotiomycetes</taxon>
        <taxon>Eurotiomycetidae</taxon>
        <taxon>Eurotiales</taxon>
        <taxon>Aspergillaceae</taxon>
        <taxon>Penicillium</taxon>
    </lineage>
</organism>
<name>A0A9W9M6E4_9EURO</name>
<dbReference type="OrthoDB" id="4369932at2759"/>
<dbReference type="GeneID" id="83184783"/>
<dbReference type="Pfam" id="PF12511">
    <property type="entry name" value="DUF3716"/>
    <property type="match status" value="1"/>
</dbReference>
<comment type="caution">
    <text evidence="2">The sequence shown here is derived from an EMBL/GenBank/DDBJ whole genome shotgun (WGS) entry which is preliminary data.</text>
</comment>
<evidence type="ECO:0000313" key="3">
    <source>
        <dbReference type="Proteomes" id="UP001150904"/>
    </source>
</evidence>
<feature type="compositionally biased region" description="Basic and acidic residues" evidence="1">
    <location>
        <begin position="316"/>
        <end position="329"/>
    </location>
</feature>
<dbReference type="Proteomes" id="UP001150904">
    <property type="component" value="Unassembled WGS sequence"/>
</dbReference>
<gene>
    <name evidence="2" type="ORF">N7498_010426</name>
</gene>
<accession>A0A9W9M6E4</accession>
<feature type="region of interest" description="Disordered" evidence="1">
    <location>
        <begin position="217"/>
        <end position="257"/>
    </location>
</feature>